<feature type="region of interest" description="Disordered" evidence="6">
    <location>
        <begin position="557"/>
        <end position="608"/>
    </location>
</feature>
<comment type="caution">
    <text evidence="7">The sequence shown here is derived from an EMBL/GenBank/DDBJ whole genome shotgun (WGS) entry which is preliminary data.</text>
</comment>
<evidence type="ECO:0000256" key="4">
    <source>
        <dbReference type="ARBA" id="ARBA00023204"/>
    </source>
</evidence>
<evidence type="ECO:0000256" key="1">
    <source>
        <dbReference type="ARBA" id="ARBA00006638"/>
    </source>
</evidence>
<dbReference type="GO" id="GO:0045002">
    <property type="term" value="P:double-strand break repair via single-strand annealing"/>
    <property type="evidence" value="ECO:0007669"/>
    <property type="project" value="InterPro"/>
</dbReference>
<feature type="compositionally biased region" description="Pro residues" evidence="6">
    <location>
        <begin position="305"/>
        <end position="315"/>
    </location>
</feature>
<feature type="compositionally biased region" description="Polar residues" evidence="6">
    <location>
        <begin position="402"/>
        <end position="435"/>
    </location>
</feature>
<dbReference type="VEuPathDB" id="FungiDB:BTJ68_05153"/>
<dbReference type="InterPro" id="IPR004585">
    <property type="entry name" value="DNA_recomb/repair_Rad52"/>
</dbReference>
<feature type="region of interest" description="Disordered" evidence="6">
    <location>
        <begin position="211"/>
        <end position="236"/>
    </location>
</feature>
<dbReference type="NCBIfam" id="TIGR00607">
    <property type="entry name" value="rad52"/>
    <property type="match status" value="1"/>
</dbReference>
<dbReference type="OrthoDB" id="206565at2759"/>
<dbReference type="GO" id="GO:0000730">
    <property type="term" value="P:DNA recombinase assembly"/>
    <property type="evidence" value="ECO:0007669"/>
    <property type="project" value="InterPro"/>
</dbReference>
<dbReference type="AlphaFoldDB" id="A0A3M7IHN7"/>
<dbReference type="Gene3D" id="3.30.390.80">
    <property type="entry name" value="DNA repair protein Rad52/59/22"/>
    <property type="match status" value="1"/>
</dbReference>
<name>A0A3M7IHN7_HORWE</name>
<protein>
    <recommendedName>
        <fullName evidence="5">RAD52 homolog</fullName>
    </recommendedName>
</protein>
<keyword evidence="2" id="KW-0227">DNA damage</keyword>
<dbReference type="PANTHER" id="PTHR12132">
    <property type="entry name" value="DNA REPAIR AND RECOMBINATION PROTEIN RAD52, RAD59"/>
    <property type="match status" value="1"/>
</dbReference>
<feature type="region of interest" description="Disordered" evidence="6">
    <location>
        <begin position="279"/>
        <end position="543"/>
    </location>
</feature>
<accession>A0A3M7IHN7</accession>
<keyword evidence="4" id="KW-0234">DNA repair</keyword>
<dbReference type="Pfam" id="PF04098">
    <property type="entry name" value="Rad52_Rad22"/>
    <property type="match status" value="1"/>
</dbReference>
<dbReference type="InterPro" id="IPR041247">
    <property type="entry name" value="Rad52_fam"/>
</dbReference>
<comment type="similarity">
    <text evidence="1">Belongs to the RAD52 family.</text>
</comment>
<sequence length="783" mass="82727">MVGNASPTRPGDQHRDTPATTNPFLPANPAPNSYTAREIATLQSRLDKQLGPEYISTRPGAGGGKVHYLAAEKVINLANEVFGFNGWSSAIQNVQIDFVDENPTNGKITLGLSTIVRVTVRDGTFHEDIGYGHIENCKGKAAAFEKAKKEAATDALKRALRNFGNVLGNCLYDKDYLQKVTKLKVAPSKWDAENLHRHPDYAPVKKESIAEADAQKEKNAAAARRQSSMQSAASFGSADFEEDFGGAMLNEDDFTHPDEVQLDDTSMMSAIESPAVQKAINGPQPQQSGAQRNGGVQRMHSMPHLRPPNVQPPAPVTGVQAPQKPQPVQRPQNNAMQAQAGRMPPPHVQNGNTRVPQQNAPQNNVQQQRPFPPQNGGPQPPQQRPNNTTNQPQQHQPNPNQAASDGSRSNPSSATTVPDTASSNSNTNGQNQPPGVQNPDGQLLDEQGLPLPCPPPVDAPKGFVTGRSVDLLKEPPASRPDADSMRFNPHADSPSIRRTSGINPGRSAPIRRSEIGGGGGATSGGGGGVSGQGTNGPTTPMRTNFVNPSADANRRIGVPGGGQSMQNRGQYRPPTSVGVKRPALADVSNTVGGNVPQVDGAGDAKKPKVDSPTFSSSLGIFPFLFQFDDFLTCGSPAKSSISPLCFGGLAPLLPLVGRTACVISTSAPSSGLDGISFAAAADWLPLLPREATFPPPAASREAVEEDDDDSPTIFEINVVFAFAPASLSSNSFTASSSFFVSRLSGSSEDPAFDATCSCPVRDAEAVTFGEVFVLKVEQRVKGV</sequence>
<evidence type="ECO:0000313" key="7">
    <source>
        <dbReference type="EMBL" id="RMZ24863.1"/>
    </source>
</evidence>
<dbReference type="Proteomes" id="UP000281677">
    <property type="component" value="Unassembled WGS sequence"/>
</dbReference>
<feature type="compositionally biased region" description="Low complexity" evidence="6">
    <location>
        <begin position="354"/>
        <end position="369"/>
    </location>
</feature>
<gene>
    <name evidence="7" type="ORF">D0859_11083</name>
</gene>
<evidence type="ECO:0000256" key="3">
    <source>
        <dbReference type="ARBA" id="ARBA00023172"/>
    </source>
</evidence>
<dbReference type="GO" id="GO:0005634">
    <property type="term" value="C:nucleus"/>
    <property type="evidence" value="ECO:0007669"/>
    <property type="project" value="InterPro"/>
</dbReference>
<evidence type="ECO:0000256" key="5">
    <source>
        <dbReference type="ARBA" id="ARBA00077224"/>
    </source>
</evidence>
<feature type="compositionally biased region" description="Pro residues" evidence="6">
    <location>
        <begin position="370"/>
        <end position="383"/>
    </location>
</feature>
<evidence type="ECO:0000256" key="6">
    <source>
        <dbReference type="SAM" id="MobiDB-lite"/>
    </source>
</evidence>
<feature type="region of interest" description="Disordered" evidence="6">
    <location>
        <begin position="1"/>
        <end position="31"/>
    </location>
</feature>
<proteinExistence type="inferred from homology"/>
<evidence type="ECO:0000256" key="2">
    <source>
        <dbReference type="ARBA" id="ARBA00022763"/>
    </source>
</evidence>
<feature type="compositionally biased region" description="Low complexity" evidence="6">
    <location>
        <begin position="220"/>
        <end position="234"/>
    </location>
</feature>
<dbReference type="GO" id="GO:0006312">
    <property type="term" value="P:mitotic recombination"/>
    <property type="evidence" value="ECO:0007669"/>
    <property type="project" value="TreeGrafter"/>
</dbReference>
<organism evidence="7 8">
    <name type="scientific">Hortaea werneckii</name>
    <name type="common">Black yeast</name>
    <name type="synonym">Cladosporium werneckii</name>
    <dbReference type="NCBI Taxonomy" id="91943"/>
    <lineage>
        <taxon>Eukaryota</taxon>
        <taxon>Fungi</taxon>
        <taxon>Dikarya</taxon>
        <taxon>Ascomycota</taxon>
        <taxon>Pezizomycotina</taxon>
        <taxon>Dothideomycetes</taxon>
        <taxon>Dothideomycetidae</taxon>
        <taxon>Mycosphaerellales</taxon>
        <taxon>Teratosphaeriaceae</taxon>
        <taxon>Hortaea</taxon>
    </lineage>
</organism>
<evidence type="ECO:0000313" key="8">
    <source>
        <dbReference type="Proteomes" id="UP000281677"/>
    </source>
</evidence>
<dbReference type="EMBL" id="QWIT01000390">
    <property type="protein sequence ID" value="RMZ24863.1"/>
    <property type="molecule type" value="Genomic_DNA"/>
</dbReference>
<dbReference type="FunFam" id="3.30.390.80:FF:000001">
    <property type="entry name" value="DNA repair protein RAD52 homolog"/>
    <property type="match status" value="1"/>
</dbReference>
<dbReference type="InterPro" id="IPR042525">
    <property type="entry name" value="Rad52_Rad59_Rad22_sf"/>
</dbReference>
<feature type="compositionally biased region" description="Low complexity" evidence="6">
    <location>
        <begin position="384"/>
        <end position="401"/>
    </location>
</feature>
<keyword evidence="3" id="KW-0233">DNA recombination</keyword>
<dbReference type="SUPFAM" id="SSF54768">
    <property type="entry name" value="dsRNA-binding domain-like"/>
    <property type="match status" value="1"/>
</dbReference>
<reference evidence="7 8" key="1">
    <citation type="journal article" date="2018" name="BMC Genomics">
        <title>Genomic evidence for intraspecific hybridization in a clonal and extremely halotolerant yeast.</title>
        <authorList>
            <person name="Gostincar C."/>
            <person name="Stajich J.E."/>
            <person name="Zupancic J."/>
            <person name="Zalar P."/>
            <person name="Gunde-Cimerman N."/>
        </authorList>
    </citation>
    <scope>NUCLEOTIDE SEQUENCE [LARGE SCALE GENOMIC DNA]</scope>
    <source>
        <strain evidence="7 8">EXF-120</strain>
    </source>
</reference>
<dbReference type="PANTHER" id="PTHR12132:SF1">
    <property type="entry name" value="DNA REPAIR PROTEIN RAD52 HOMOLOG"/>
    <property type="match status" value="1"/>
</dbReference>
<dbReference type="GO" id="GO:0003697">
    <property type="term" value="F:single-stranded DNA binding"/>
    <property type="evidence" value="ECO:0007669"/>
    <property type="project" value="UniProtKB-ARBA"/>
</dbReference>
<dbReference type="InterPro" id="IPR007232">
    <property type="entry name" value="Rad52_Rad59_Rad22"/>
</dbReference>
<feature type="compositionally biased region" description="Gly residues" evidence="6">
    <location>
        <begin position="515"/>
        <end position="534"/>
    </location>
</feature>